<protein>
    <submittedName>
        <fullName evidence="1">Glycosyltransferase WbsX</fullName>
    </submittedName>
</protein>
<accession>A0A1G9WVK1</accession>
<dbReference type="RefSeq" id="WP_139164503.1">
    <property type="nucleotide sequence ID" value="NZ_FNHB01000008.1"/>
</dbReference>
<keyword evidence="2" id="KW-1185">Reference proteome</keyword>
<dbReference type="STRING" id="146817.SAMN04488502_108106"/>
<proteinExistence type="predicted"/>
<evidence type="ECO:0000313" key="2">
    <source>
        <dbReference type="Proteomes" id="UP000214880"/>
    </source>
</evidence>
<dbReference type="PANTHER" id="PTHR41244:SF1">
    <property type="entry name" value="GLYCOSYLTRANSFERASE"/>
    <property type="match status" value="1"/>
</dbReference>
<dbReference type="OrthoDB" id="9816424at2"/>
<dbReference type="GO" id="GO:0016740">
    <property type="term" value="F:transferase activity"/>
    <property type="evidence" value="ECO:0007669"/>
    <property type="project" value="UniProtKB-KW"/>
</dbReference>
<sequence length="542" mass="63248">MDNVNSNVAALSKLEEIVQLALDNLNVPNANCTNKLGIYIFSTGQGGQATCRYLLTNYVSNNHKYYIRGFLDNNPRKRVSTVTGFTVFSPHNAIIDGDDIIIIASLNYCYDMKKQLLERGIKAEQIILPGNWLTRILAINKQLPSLKYPVNKLDSEKIYETYIMNLIRSASEKSKDFIDDDPYLKVDLTEQDVKLIAFYLPQFHSIPENDSWWEKGFTEWTNVTKTVPQYNGHYQPHFPTDLGFYDLRNIGIMKRQVEMAKQYGIYGFCFYHYWFAGQRLLETPVNNFLKHKELVYPFCLCWANENWTRRWDGLENEILISQNHSEEDDLAFIEDAARYFKSKRYIKIQGRPLFIVYRPLLFPDPEKTIKIWKEYCRQMDIGDLFVAGIKGFGLEQNDIYGLDALIEFPPFGFYSQDITDSVMLMNSNFSGAIYDYNFCINKDYLHKEKGLIFRGVMPGWDNTARRPDAATIFHDSCPEKYQNWLENAIRFTKDKLPNEQQFIFVNAWNEWAEGAHLEPDRKYGYGNLHATAKALIKSRTRE</sequence>
<gene>
    <name evidence="1" type="ORF">SAMN04488502_108106</name>
</gene>
<dbReference type="AlphaFoldDB" id="A0A1G9WVK1"/>
<evidence type="ECO:0000313" key="1">
    <source>
        <dbReference type="EMBL" id="SDM88654.1"/>
    </source>
</evidence>
<dbReference type="Gene3D" id="3.20.20.80">
    <property type="entry name" value="Glycosidases"/>
    <property type="match status" value="1"/>
</dbReference>
<reference evidence="1 2" key="1">
    <citation type="submission" date="2016-10" db="EMBL/GenBank/DDBJ databases">
        <authorList>
            <person name="de Groot N.N."/>
        </authorList>
    </citation>
    <scope>NUCLEOTIDE SEQUENCE [LARGE SCALE GENOMIC DNA]</scope>
    <source>
        <strain evidence="1 2">DSM 1736</strain>
    </source>
</reference>
<keyword evidence="1" id="KW-0808">Transferase</keyword>
<dbReference type="CDD" id="cd11579">
    <property type="entry name" value="Glyco_tran_WbsX"/>
    <property type="match status" value="1"/>
</dbReference>
<organism evidence="1 2">
    <name type="scientific">Dendrosporobacter quercicolus</name>
    <dbReference type="NCBI Taxonomy" id="146817"/>
    <lineage>
        <taxon>Bacteria</taxon>
        <taxon>Bacillati</taxon>
        <taxon>Bacillota</taxon>
        <taxon>Negativicutes</taxon>
        <taxon>Selenomonadales</taxon>
        <taxon>Sporomusaceae</taxon>
        <taxon>Dendrosporobacter</taxon>
    </lineage>
</organism>
<dbReference type="Gene3D" id="3.40.50.720">
    <property type="entry name" value="NAD(P)-binding Rossmann-like Domain"/>
    <property type="match status" value="1"/>
</dbReference>
<dbReference type="Proteomes" id="UP000214880">
    <property type="component" value="Unassembled WGS sequence"/>
</dbReference>
<dbReference type="Pfam" id="PF14307">
    <property type="entry name" value="Glyco_tran_WbsX"/>
    <property type="match status" value="1"/>
</dbReference>
<dbReference type="InterPro" id="IPR032719">
    <property type="entry name" value="WbsX"/>
</dbReference>
<name>A0A1G9WVK1_9FIRM</name>
<dbReference type="PANTHER" id="PTHR41244">
    <property type="entry name" value="RHAMNAN SYNTHESIS F"/>
    <property type="match status" value="1"/>
</dbReference>
<dbReference type="EMBL" id="FNHB01000008">
    <property type="protein sequence ID" value="SDM88654.1"/>
    <property type="molecule type" value="Genomic_DNA"/>
</dbReference>